<protein>
    <submittedName>
        <fullName evidence="2">Uncharacterized protein</fullName>
    </submittedName>
</protein>
<keyword evidence="1" id="KW-0472">Membrane</keyword>
<evidence type="ECO:0000256" key="1">
    <source>
        <dbReference type="SAM" id="Phobius"/>
    </source>
</evidence>
<accession>A0A369QIM5</accession>
<proteinExistence type="predicted"/>
<keyword evidence="3" id="KW-1185">Reference proteome</keyword>
<comment type="caution">
    <text evidence="2">The sequence shown here is derived from an EMBL/GenBank/DDBJ whole genome shotgun (WGS) entry which is preliminary data.</text>
</comment>
<sequence length="111" mass="12618">MRNIKNFPEETVENSGSIILNSISWLFGIVVFAIGVVNMFYGNDPGFGIFILLLSFVYFLPVKAIFQKKIHFAIPRLNLLKVFLGLFIIWTALGVGELFDKINLLLRDLHS</sequence>
<keyword evidence="1" id="KW-1133">Transmembrane helix</keyword>
<feature type="transmembrane region" description="Helical" evidence="1">
    <location>
        <begin position="47"/>
        <end position="66"/>
    </location>
</feature>
<dbReference type="EMBL" id="QASA01000001">
    <property type="protein sequence ID" value="RDC64150.1"/>
    <property type="molecule type" value="Genomic_DNA"/>
</dbReference>
<keyword evidence="1" id="KW-0812">Transmembrane</keyword>
<dbReference type="RefSeq" id="WP_233507530.1">
    <property type="nucleotide sequence ID" value="NZ_QASA01000001.1"/>
</dbReference>
<reference evidence="2 3" key="1">
    <citation type="submission" date="2018-04" db="EMBL/GenBank/DDBJ databases">
        <title>Adhaeribacter sp. HMF7616 genome sequencing and assembly.</title>
        <authorList>
            <person name="Kang H."/>
            <person name="Kang J."/>
            <person name="Cha I."/>
            <person name="Kim H."/>
            <person name="Joh K."/>
        </authorList>
    </citation>
    <scope>NUCLEOTIDE SEQUENCE [LARGE SCALE GENOMIC DNA]</scope>
    <source>
        <strain evidence="2 3">HMF7616</strain>
    </source>
</reference>
<feature type="transmembrane region" description="Helical" evidence="1">
    <location>
        <begin position="20"/>
        <end position="41"/>
    </location>
</feature>
<evidence type="ECO:0000313" key="3">
    <source>
        <dbReference type="Proteomes" id="UP000253919"/>
    </source>
</evidence>
<feature type="transmembrane region" description="Helical" evidence="1">
    <location>
        <begin position="78"/>
        <end position="99"/>
    </location>
</feature>
<dbReference type="Proteomes" id="UP000253919">
    <property type="component" value="Unassembled WGS sequence"/>
</dbReference>
<evidence type="ECO:0000313" key="2">
    <source>
        <dbReference type="EMBL" id="RDC64150.1"/>
    </source>
</evidence>
<gene>
    <name evidence="2" type="ORF">AHMF7616_02761</name>
</gene>
<name>A0A369QIM5_9BACT</name>
<dbReference type="AlphaFoldDB" id="A0A369QIM5"/>
<organism evidence="2 3">
    <name type="scientific">Adhaeribacter pallidiroseus</name>
    <dbReference type="NCBI Taxonomy" id="2072847"/>
    <lineage>
        <taxon>Bacteria</taxon>
        <taxon>Pseudomonadati</taxon>
        <taxon>Bacteroidota</taxon>
        <taxon>Cytophagia</taxon>
        <taxon>Cytophagales</taxon>
        <taxon>Hymenobacteraceae</taxon>
        <taxon>Adhaeribacter</taxon>
    </lineage>
</organism>